<keyword evidence="2" id="KW-1133">Transmembrane helix</keyword>
<reference evidence="3" key="1">
    <citation type="journal article" date="2020" name="Nature">
        <title>Giant virus diversity and host interactions through global metagenomics.</title>
        <authorList>
            <person name="Schulz F."/>
            <person name="Roux S."/>
            <person name="Paez-Espino D."/>
            <person name="Jungbluth S."/>
            <person name="Walsh D.A."/>
            <person name="Denef V.J."/>
            <person name="McMahon K.D."/>
            <person name="Konstantinidis K.T."/>
            <person name="Eloe-Fadrosh E.A."/>
            <person name="Kyrpides N.C."/>
            <person name="Woyke T."/>
        </authorList>
    </citation>
    <scope>NUCLEOTIDE SEQUENCE</scope>
    <source>
        <strain evidence="3">GVMAG-M-3300025890-48</strain>
    </source>
</reference>
<name>A0A6C0JC22_9ZZZZ</name>
<evidence type="ECO:0000313" key="3">
    <source>
        <dbReference type="EMBL" id="QHU02903.1"/>
    </source>
</evidence>
<feature type="transmembrane region" description="Helical" evidence="2">
    <location>
        <begin position="14"/>
        <end position="32"/>
    </location>
</feature>
<evidence type="ECO:0000256" key="1">
    <source>
        <dbReference type="SAM" id="MobiDB-lite"/>
    </source>
</evidence>
<dbReference type="AlphaFoldDB" id="A0A6C0JC22"/>
<keyword evidence="2" id="KW-0472">Membrane</keyword>
<feature type="compositionally biased region" description="Acidic residues" evidence="1">
    <location>
        <begin position="100"/>
        <end position="124"/>
    </location>
</feature>
<organism evidence="3">
    <name type="scientific">viral metagenome</name>
    <dbReference type="NCBI Taxonomy" id="1070528"/>
    <lineage>
        <taxon>unclassified sequences</taxon>
        <taxon>metagenomes</taxon>
        <taxon>organismal metagenomes</taxon>
    </lineage>
</organism>
<proteinExistence type="predicted"/>
<accession>A0A6C0JC22</accession>
<protein>
    <submittedName>
        <fullName evidence="3">Uncharacterized protein</fullName>
    </submittedName>
</protein>
<dbReference type="EMBL" id="MN740367">
    <property type="protein sequence ID" value="QHU02903.1"/>
    <property type="molecule type" value="Genomic_DNA"/>
</dbReference>
<evidence type="ECO:0000256" key="2">
    <source>
        <dbReference type="SAM" id="Phobius"/>
    </source>
</evidence>
<feature type="region of interest" description="Disordered" evidence="1">
    <location>
        <begin position="81"/>
        <end position="129"/>
    </location>
</feature>
<sequence>MKFSVRSLLKDKNVLRIVSLISVLNLMGYIMVRDLESVSFFVLVGFLATHFSKNMIIVLLVSIISTNFLTMSKKARTVYEGMTGKNSKKSKSKEKSKNAEDDEEKEDGKEEDVEDADEELDENEATGKAGNVDYASTIEAAYDNIETHAGTAGIKKMANKTEDLAGLMKQQESLIAGIETMEPMIERVTSLIDKVTSLAGGQSK</sequence>
<feature type="transmembrane region" description="Helical" evidence="2">
    <location>
        <begin position="38"/>
        <end position="64"/>
    </location>
</feature>
<keyword evidence="2" id="KW-0812">Transmembrane</keyword>